<proteinExistence type="predicted"/>
<reference evidence="2" key="1">
    <citation type="submission" date="2016-11" db="UniProtKB">
        <authorList>
            <consortium name="WormBaseParasite"/>
        </authorList>
    </citation>
    <scope>IDENTIFICATION</scope>
    <source>
        <strain evidence="2">KR3021</strain>
    </source>
</reference>
<organism evidence="1 2">
    <name type="scientific">Rhabditophanes sp. KR3021</name>
    <dbReference type="NCBI Taxonomy" id="114890"/>
    <lineage>
        <taxon>Eukaryota</taxon>
        <taxon>Metazoa</taxon>
        <taxon>Ecdysozoa</taxon>
        <taxon>Nematoda</taxon>
        <taxon>Chromadorea</taxon>
        <taxon>Rhabditida</taxon>
        <taxon>Tylenchina</taxon>
        <taxon>Panagrolaimomorpha</taxon>
        <taxon>Strongyloidoidea</taxon>
        <taxon>Alloionematidae</taxon>
        <taxon>Rhabditophanes</taxon>
    </lineage>
</organism>
<evidence type="ECO:0000313" key="2">
    <source>
        <dbReference type="WBParaSite" id="RSKR_0000604200.1"/>
    </source>
</evidence>
<evidence type="ECO:0000313" key="1">
    <source>
        <dbReference type="Proteomes" id="UP000095286"/>
    </source>
</evidence>
<name>A0AC35U000_9BILA</name>
<sequence>MSSGLIAGALAVAAVGYAGKFILKNQRAIKKTVETLPGASDAFSKYYKGGFDSKMTRREAAAILGVNMTTKPNLVKAAHKRIMIANHPDRGGSPYIAAKVNEAKDLLESKTSN</sequence>
<dbReference type="WBParaSite" id="RSKR_0000604200.1">
    <property type="protein sequence ID" value="RSKR_0000604200.1"/>
    <property type="gene ID" value="RSKR_0000604200"/>
</dbReference>
<protein>
    <submittedName>
        <fullName evidence="2">J domain-containing protein</fullName>
    </submittedName>
</protein>
<dbReference type="Proteomes" id="UP000095286">
    <property type="component" value="Unplaced"/>
</dbReference>
<accession>A0AC35U000</accession>